<keyword evidence="3 5" id="KW-0413">Isomerase</keyword>
<dbReference type="AlphaFoldDB" id="A0A918VTQ3"/>
<comment type="pathway">
    <text evidence="1 5">Carbohydrate metabolism; hexose metabolism.</text>
</comment>
<evidence type="ECO:0000256" key="2">
    <source>
        <dbReference type="ARBA" id="ARBA00006206"/>
    </source>
</evidence>
<dbReference type="RefSeq" id="WP_189425289.1">
    <property type="nucleotide sequence ID" value="NZ_BMZE01000002.1"/>
</dbReference>
<evidence type="ECO:0000256" key="5">
    <source>
        <dbReference type="PIRNR" id="PIRNR005096"/>
    </source>
</evidence>
<feature type="binding site" evidence="7">
    <location>
        <position position="240"/>
    </location>
    <ligand>
        <name>beta-D-galactose</name>
        <dbReference type="ChEBI" id="CHEBI:27667"/>
    </ligand>
</feature>
<proteinExistence type="inferred from homology"/>
<dbReference type="GO" id="GO:0006006">
    <property type="term" value="P:glucose metabolic process"/>
    <property type="evidence" value="ECO:0007669"/>
    <property type="project" value="TreeGrafter"/>
</dbReference>
<dbReference type="Gene3D" id="2.70.98.10">
    <property type="match status" value="1"/>
</dbReference>
<dbReference type="EC" id="5.1.3.3" evidence="5"/>
<dbReference type="PIRSF" id="PIRSF005096">
    <property type="entry name" value="GALM"/>
    <property type="match status" value="1"/>
</dbReference>
<dbReference type="PANTHER" id="PTHR10091">
    <property type="entry name" value="ALDOSE-1-EPIMERASE"/>
    <property type="match status" value="1"/>
</dbReference>
<dbReference type="InterPro" id="IPR047215">
    <property type="entry name" value="Galactose_mutarotase-like"/>
</dbReference>
<dbReference type="InterPro" id="IPR008183">
    <property type="entry name" value="Aldose_1/G6P_1-epimerase"/>
</dbReference>
<evidence type="ECO:0000313" key="9">
    <source>
        <dbReference type="EMBL" id="GHA22461.1"/>
    </source>
</evidence>
<dbReference type="InterPro" id="IPR014718">
    <property type="entry name" value="GH-type_carb-bd"/>
</dbReference>
<comment type="catalytic activity">
    <reaction evidence="5">
        <text>alpha-D-glucose = beta-D-glucose</text>
        <dbReference type="Rhea" id="RHEA:10264"/>
        <dbReference type="ChEBI" id="CHEBI:15903"/>
        <dbReference type="ChEBI" id="CHEBI:17925"/>
        <dbReference type="EC" id="5.1.3.3"/>
    </reaction>
</comment>
<sequence length="341" mass="37092">MAIAVSQFGSFKGKQVDQYHLKSETGVEVDIITYGVVVRDWRVPVGDELRSVVLGFDTFEHYPEHSPHFGSLAGRVANRVKGASFDLDGKTYDLPPNVPGEQLQLHGGEEGLGHQVWEAEADEPANAVRFTHVSPDGAMGYPGTVTFTAVYTLTGNTLRLELSATSDKRTPISLVQHQYFNLGTGDDVLDHKVQIDSSAYTELGADLCPTGAILPSAGTPYELRAGRVQRDADGNPIDYDIGLVLDDGRAFDKPVAEVTGPDGALTLKLWTDRPGLQLYNSVWTDTPVPGNYGKHYGRHAGLCLEDQALADALHNPHFPNIIYGPDRPYSHWCEIEIAPAG</sequence>
<reference evidence="9" key="1">
    <citation type="journal article" date="2014" name="Int. J. Syst. Evol. Microbiol.">
        <title>Complete genome sequence of Corynebacterium casei LMG S-19264T (=DSM 44701T), isolated from a smear-ripened cheese.</title>
        <authorList>
            <consortium name="US DOE Joint Genome Institute (JGI-PGF)"/>
            <person name="Walter F."/>
            <person name="Albersmeier A."/>
            <person name="Kalinowski J."/>
            <person name="Ruckert C."/>
        </authorList>
    </citation>
    <scope>NUCLEOTIDE SEQUENCE</scope>
    <source>
        <strain evidence="9">KCTC 32437</strain>
    </source>
</reference>
<evidence type="ECO:0000256" key="8">
    <source>
        <dbReference type="PIRSR" id="PIRSR005096-3"/>
    </source>
</evidence>
<evidence type="ECO:0000256" key="6">
    <source>
        <dbReference type="PIRSR" id="PIRSR005096-1"/>
    </source>
</evidence>
<evidence type="ECO:0000256" key="1">
    <source>
        <dbReference type="ARBA" id="ARBA00005028"/>
    </source>
</evidence>
<feature type="binding site" evidence="8">
    <location>
        <begin position="78"/>
        <end position="79"/>
    </location>
    <ligand>
        <name>beta-D-galactose</name>
        <dbReference type="ChEBI" id="CHEBI:27667"/>
    </ligand>
</feature>
<accession>A0A918VTQ3</accession>
<feature type="active site" description="Proton acceptor" evidence="6">
    <location>
        <position position="305"/>
    </location>
</feature>
<keyword evidence="10" id="KW-1185">Reference proteome</keyword>
<dbReference type="CDD" id="cd09019">
    <property type="entry name" value="galactose_mutarotase_like"/>
    <property type="match status" value="1"/>
</dbReference>
<dbReference type="InterPro" id="IPR015443">
    <property type="entry name" value="Aldose_1-epimerase"/>
</dbReference>
<evidence type="ECO:0000256" key="4">
    <source>
        <dbReference type="ARBA" id="ARBA00023277"/>
    </source>
</evidence>
<dbReference type="Proteomes" id="UP000646579">
    <property type="component" value="Unassembled WGS sequence"/>
</dbReference>
<dbReference type="GO" id="GO:0004034">
    <property type="term" value="F:aldose 1-epimerase activity"/>
    <property type="evidence" value="ECO:0007669"/>
    <property type="project" value="UniProtKB-EC"/>
</dbReference>
<dbReference type="PANTHER" id="PTHR10091:SF0">
    <property type="entry name" value="GALACTOSE MUTAROTASE"/>
    <property type="match status" value="1"/>
</dbReference>
<dbReference type="EMBL" id="BMZE01000002">
    <property type="protein sequence ID" value="GHA22461.1"/>
    <property type="molecule type" value="Genomic_DNA"/>
</dbReference>
<comment type="caution">
    <text evidence="9">The sequence shown here is derived from an EMBL/GenBank/DDBJ whole genome shotgun (WGS) entry which is preliminary data.</text>
</comment>
<evidence type="ECO:0000256" key="3">
    <source>
        <dbReference type="ARBA" id="ARBA00023235"/>
    </source>
</evidence>
<comment type="similarity">
    <text evidence="2 5">Belongs to the aldose epimerase family.</text>
</comment>
<reference evidence="9" key="2">
    <citation type="submission" date="2020-09" db="EMBL/GenBank/DDBJ databases">
        <authorList>
            <person name="Sun Q."/>
            <person name="Kim S."/>
        </authorList>
    </citation>
    <scope>NUCLEOTIDE SEQUENCE</scope>
    <source>
        <strain evidence="9">KCTC 32437</strain>
    </source>
</reference>
<evidence type="ECO:0000256" key="7">
    <source>
        <dbReference type="PIRSR" id="PIRSR005096-2"/>
    </source>
</evidence>
<gene>
    <name evidence="9" type="ORF">GCM10007989_17320</name>
</gene>
<dbReference type="GO" id="GO:0033499">
    <property type="term" value="P:galactose catabolic process via UDP-galactose, Leloir pathway"/>
    <property type="evidence" value="ECO:0007669"/>
    <property type="project" value="TreeGrafter"/>
</dbReference>
<dbReference type="GO" id="GO:0030246">
    <property type="term" value="F:carbohydrate binding"/>
    <property type="evidence" value="ECO:0007669"/>
    <property type="project" value="InterPro"/>
</dbReference>
<protein>
    <recommendedName>
        <fullName evidence="5">Aldose 1-epimerase</fullName>
        <ecNumber evidence="5">5.1.3.3</ecNumber>
    </recommendedName>
</protein>
<dbReference type="InterPro" id="IPR011013">
    <property type="entry name" value="Gal_mutarotase_sf_dom"/>
</dbReference>
<feature type="binding site" evidence="8">
    <location>
        <begin position="177"/>
        <end position="179"/>
    </location>
    <ligand>
        <name>beta-D-galactose</name>
        <dbReference type="ChEBI" id="CHEBI:27667"/>
    </ligand>
</feature>
<feature type="active site" description="Proton donor" evidence="6">
    <location>
        <position position="177"/>
    </location>
</feature>
<organism evidence="9 10">
    <name type="scientific">Devosia pacifica</name>
    <dbReference type="NCBI Taxonomy" id="1335967"/>
    <lineage>
        <taxon>Bacteria</taxon>
        <taxon>Pseudomonadati</taxon>
        <taxon>Pseudomonadota</taxon>
        <taxon>Alphaproteobacteria</taxon>
        <taxon>Hyphomicrobiales</taxon>
        <taxon>Devosiaceae</taxon>
        <taxon>Devosia</taxon>
    </lineage>
</organism>
<name>A0A918VTQ3_9HYPH</name>
<dbReference type="Pfam" id="PF01263">
    <property type="entry name" value="Aldose_epim"/>
    <property type="match status" value="1"/>
</dbReference>
<keyword evidence="4 5" id="KW-0119">Carbohydrate metabolism</keyword>
<evidence type="ECO:0000313" key="10">
    <source>
        <dbReference type="Proteomes" id="UP000646579"/>
    </source>
</evidence>
<dbReference type="SUPFAM" id="SSF74650">
    <property type="entry name" value="Galactose mutarotase-like"/>
    <property type="match status" value="1"/>
</dbReference>